<dbReference type="InterPro" id="IPR000620">
    <property type="entry name" value="EamA_dom"/>
</dbReference>
<keyword evidence="6 9" id="KW-1133">Transmembrane helix</keyword>
<keyword evidence="4" id="KW-1003">Cell membrane</keyword>
<feature type="region of interest" description="Disordered" evidence="8">
    <location>
        <begin position="1"/>
        <end position="48"/>
    </location>
</feature>
<dbReference type="InterPro" id="IPR037185">
    <property type="entry name" value="EmrE-like"/>
</dbReference>
<keyword evidence="3" id="KW-0813">Transport</keyword>
<dbReference type="SUPFAM" id="SSF103481">
    <property type="entry name" value="Multidrug resistance efflux transporter EmrE"/>
    <property type="match status" value="2"/>
</dbReference>
<comment type="subcellular location">
    <subcellularLocation>
        <location evidence="1">Cell membrane</location>
        <topology evidence="1">Multi-pass membrane protein</topology>
    </subcellularLocation>
</comment>
<dbReference type="Proteomes" id="UP000230551">
    <property type="component" value="Unassembled WGS sequence"/>
</dbReference>
<dbReference type="NCBIfam" id="TIGR00688">
    <property type="entry name" value="rarD"/>
    <property type="match status" value="1"/>
</dbReference>
<evidence type="ECO:0000256" key="7">
    <source>
        <dbReference type="ARBA" id="ARBA00023136"/>
    </source>
</evidence>
<reference evidence="11 12" key="1">
    <citation type="journal article" date="2017" name="Infect. Genet. Evol.">
        <title>The new phylogeny of the genus Mycobacterium: The old and the news.</title>
        <authorList>
            <person name="Tortoli E."/>
            <person name="Fedrizzi T."/>
            <person name="Meehan C.J."/>
            <person name="Trovato A."/>
            <person name="Grottola A."/>
            <person name="Giacobazzi E."/>
            <person name="Serpini G.F."/>
            <person name="Tagliazucchi S."/>
            <person name="Fabio A."/>
            <person name="Bettua C."/>
            <person name="Bertorelli R."/>
            <person name="Frascaro F."/>
            <person name="De Sanctis V."/>
            <person name="Pecorari M."/>
            <person name="Jousson O."/>
            <person name="Segata N."/>
            <person name="Cirillo D.M."/>
        </authorList>
    </citation>
    <scope>NUCLEOTIDE SEQUENCE [LARGE SCALE GENOMIC DNA]</scope>
    <source>
        <strain evidence="11 12">CIP1034565</strain>
    </source>
</reference>
<dbReference type="Pfam" id="PF00892">
    <property type="entry name" value="EamA"/>
    <property type="match status" value="1"/>
</dbReference>
<feature type="transmembrane region" description="Helical" evidence="9">
    <location>
        <begin position="253"/>
        <end position="273"/>
    </location>
</feature>
<feature type="transmembrane region" description="Helical" evidence="9">
    <location>
        <begin position="192"/>
        <end position="212"/>
    </location>
</feature>
<dbReference type="EMBL" id="PDCN02000012">
    <property type="protein sequence ID" value="PIB75103.1"/>
    <property type="molecule type" value="Genomic_DNA"/>
</dbReference>
<evidence type="ECO:0000256" key="1">
    <source>
        <dbReference type="ARBA" id="ARBA00004651"/>
    </source>
</evidence>
<keyword evidence="7 9" id="KW-0472">Membrane</keyword>
<name>A0A2G5PAT7_9MYCO</name>
<dbReference type="OrthoDB" id="369870at2"/>
<keyword evidence="12" id="KW-1185">Reference proteome</keyword>
<dbReference type="PANTHER" id="PTHR22911:SF137">
    <property type="entry name" value="SOLUTE CARRIER FAMILY 35 MEMBER G2-RELATED"/>
    <property type="match status" value="1"/>
</dbReference>
<feature type="transmembrane region" description="Helical" evidence="9">
    <location>
        <begin position="169"/>
        <end position="186"/>
    </location>
</feature>
<sequence length="335" mass="35471">MAARPVAGVRPPRRRPPDRDHRPVPRGPAARARRAARPGLSGQPRQSGSRDGLLYGLGAYGIWGLFPAFFPLLLPSGAIEVLAHRIVWTALFMLIVVALMRRLGALRAMSPRTWGLLTASATLISINWGTYIYAVNNGHVTDAALGYFINPLFSVALGVLLFRERLNRAQWAALAIAVVAVLTIAIEAGSPPWIALGVAGSFALYGVVKKIVPVDPTISVGVEAALMTPIALAYIVVLTATGASTFLSLGAGHTALTILSGPVTAVPLLLFAAAAQRLPLVSLGLLMYITPAMAMTWGIVVGGEPMPPARWVGFALIWVALAVFSTDAVRRARAR</sequence>
<evidence type="ECO:0000256" key="2">
    <source>
        <dbReference type="ARBA" id="ARBA00007362"/>
    </source>
</evidence>
<dbReference type="PANTHER" id="PTHR22911">
    <property type="entry name" value="ACYL-MALONYL CONDENSING ENZYME-RELATED"/>
    <property type="match status" value="1"/>
</dbReference>
<feature type="domain" description="EamA" evidence="10">
    <location>
        <begin position="52"/>
        <end position="184"/>
    </location>
</feature>
<comment type="similarity">
    <text evidence="2">Belongs to the EamA transporter family.</text>
</comment>
<organism evidence="11 12">
    <name type="scientific">Mycolicibacterium brumae</name>
    <dbReference type="NCBI Taxonomy" id="85968"/>
    <lineage>
        <taxon>Bacteria</taxon>
        <taxon>Bacillati</taxon>
        <taxon>Actinomycetota</taxon>
        <taxon>Actinomycetes</taxon>
        <taxon>Mycobacteriales</taxon>
        <taxon>Mycobacteriaceae</taxon>
        <taxon>Mycolicibacterium</taxon>
    </lineage>
</organism>
<dbReference type="InterPro" id="IPR004626">
    <property type="entry name" value="RarD"/>
</dbReference>
<protein>
    <submittedName>
        <fullName evidence="11">EamA family transporter RarD</fullName>
    </submittedName>
</protein>
<evidence type="ECO:0000259" key="10">
    <source>
        <dbReference type="Pfam" id="PF00892"/>
    </source>
</evidence>
<evidence type="ECO:0000256" key="3">
    <source>
        <dbReference type="ARBA" id="ARBA00022448"/>
    </source>
</evidence>
<feature type="compositionally biased region" description="Low complexity" evidence="8">
    <location>
        <begin position="1"/>
        <end position="10"/>
    </location>
</feature>
<dbReference type="STRING" id="85968.GCA_900073015_00229"/>
<evidence type="ECO:0000256" key="6">
    <source>
        <dbReference type="ARBA" id="ARBA00022989"/>
    </source>
</evidence>
<proteinExistence type="inferred from homology"/>
<dbReference type="GO" id="GO:0005886">
    <property type="term" value="C:plasma membrane"/>
    <property type="evidence" value="ECO:0007669"/>
    <property type="project" value="UniProtKB-SubCell"/>
</dbReference>
<evidence type="ECO:0000313" key="12">
    <source>
        <dbReference type="Proteomes" id="UP000230551"/>
    </source>
</evidence>
<evidence type="ECO:0000256" key="9">
    <source>
        <dbReference type="SAM" id="Phobius"/>
    </source>
</evidence>
<evidence type="ECO:0000256" key="8">
    <source>
        <dbReference type="SAM" id="MobiDB-lite"/>
    </source>
</evidence>
<feature type="transmembrane region" description="Helical" evidence="9">
    <location>
        <begin position="113"/>
        <end position="133"/>
    </location>
</feature>
<accession>A0A2G5PAT7</accession>
<evidence type="ECO:0000256" key="5">
    <source>
        <dbReference type="ARBA" id="ARBA00022692"/>
    </source>
</evidence>
<evidence type="ECO:0000256" key="4">
    <source>
        <dbReference type="ARBA" id="ARBA00022475"/>
    </source>
</evidence>
<feature type="transmembrane region" description="Helical" evidence="9">
    <location>
        <begin position="224"/>
        <end position="247"/>
    </location>
</feature>
<feature type="transmembrane region" description="Helical" evidence="9">
    <location>
        <begin position="280"/>
        <end position="299"/>
    </location>
</feature>
<evidence type="ECO:0000313" key="11">
    <source>
        <dbReference type="EMBL" id="PIB75103.1"/>
    </source>
</evidence>
<gene>
    <name evidence="11" type="primary">rarD</name>
    <name evidence="11" type="ORF">CQY22_010910</name>
</gene>
<feature type="transmembrane region" description="Helical" evidence="9">
    <location>
        <begin position="82"/>
        <end position="101"/>
    </location>
</feature>
<dbReference type="AlphaFoldDB" id="A0A2G5PAT7"/>
<keyword evidence="5 9" id="KW-0812">Transmembrane</keyword>
<feature type="transmembrane region" description="Helical" evidence="9">
    <location>
        <begin position="311"/>
        <end position="329"/>
    </location>
</feature>
<feature type="transmembrane region" description="Helical" evidence="9">
    <location>
        <begin position="145"/>
        <end position="162"/>
    </location>
</feature>
<comment type="caution">
    <text evidence="11">The sequence shown here is derived from an EMBL/GenBank/DDBJ whole genome shotgun (WGS) entry which is preliminary data.</text>
</comment>
<feature type="transmembrane region" description="Helical" evidence="9">
    <location>
        <begin position="52"/>
        <end position="70"/>
    </location>
</feature>